<dbReference type="GeneID" id="43496606"/>
<proteinExistence type="predicted"/>
<dbReference type="RefSeq" id="WP_158296304.1">
    <property type="nucleotide sequence ID" value="NZ_DAIOPL010000001.1"/>
</dbReference>
<dbReference type="AlphaFoldDB" id="A0A832WG28"/>
<name>A0A832WG28_9CREN</name>
<protein>
    <submittedName>
        <fullName evidence="1">Uncharacterized protein</fullName>
    </submittedName>
</protein>
<sequence>MGFGTDKIAVGKLSVKNGVSASGYGLVVRPSEWVMVSKCPDNTYILSSPGLSPDAVR</sequence>
<evidence type="ECO:0000313" key="1">
    <source>
        <dbReference type="EMBL" id="HII46633.1"/>
    </source>
</evidence>
<evidence type="ECO:0000313" key="2">
    <source>
        <dbReference type="Proteomes" id="UP000651120"/>
    </source>
</evidence>
<reference evidence="1" key="1">
    <citation type="journal article" date="2020" name="bioRxiv">
        <title>A rank-normalized archaeal taxonomy based on genome phylogeny resolves widespread incomplete and uneven classifications.</title>
        <authorList>
            <person name="Rinke C."/>
            <person name="Chuvochina M."/>
            <person name="Mussig A.J."/>
            <person name="Chaumeil P.-A."/>
            <person name="Waite D.W."/>
            <person name="Whitman W.B."/>
            <person name="Parks D.H."/>
            <person name="Hugenholtz P."/>
        </authorList>
    </citation>
    <scope>NUCLEOTIDE SEQUENCE</scope>
    <source>
        <strain evidence="1">UBA8839</strain>
    </source>
</reference>
<comment type="caution">
    <text evidence="1">The sequence shown here is derived from an EMBL/GenBank/DDBJ whole genome shotgun (WGS) entry which is preliminary data.</text>
</comment>
<dbReference type="Proteomes" id="UP000651120">
    <property type="component" value="Unassembled WGS sequence"/>
</dbReference>
<organism evidence="1 2">
    <name type="scientific">Pyrobaculum aerophilum</name>
    <dbReference type="NCBI Taxonomy" id="13773"/>
    <lineage>
        <taxon>Archaea</taxon>
        <taxon>Thermoproteota</taxon>
        <taxon>Thermoprotei</taxon>
        <taxon>Thermoproteales</taxon>
        <taxon>Thermoproteaceae</taxon>
        <taxon>Pyrobaculum</taxon>
    </lineage>
</organism>
<accession>A0A832WG28</accession>
<gene>
    <name evidence="1" type="ORF">HA333_04050</name>
</gene>
<dbReference type="EMBL" id="DUJP01000017">
    <property type="protein sequence ID" value="HII46633.1"/>
    <property type="molecule type" value="Genomic_DNA"/>
</dbReference>